<keyword evidence="3" id="KW-1185">Reference proteome</keyword>
<accession>A0AA88SH48</accession>
<feature type="transmembrane region" description="Helical" evidence="1">
    <location>
        <begin position="25"/>
        <end position="50"/>
    </location>
</feature>
<evidence type="ECO:0000313" key="2">
    <source>
        <dbReference type="EMBL" id="KAK2831599.1"/>
    </source>
</evidence>
<keyword evidence="1" id="KW-0812">Transmembrane</keyword>
<comment type="caution">
    <text evidence="2">The sequence shown here is derived from an EMBL/GenBank/DDBJ whole genome shotgun (WGS) entry which is preliminary data.</text>
</comment>
<dbReference type="AlphaFoldDB" id="A0AA88SH48"/>
<protein>
    <submittedName>
        <fullName evidence="2">Uncharacterized protein</fullName>
    </submittedName>
</protein>
<keyword evidence="1" id="KW-1133">Transmembrane helix</keyword>
<keyword evidence="1" id="KW-0472">Membrane</keyword>
<dbReference type="EMBL" id="JAVHJS010000017">
    <property type="protein sequence ID" value="KAK2831599.1"/>
    <property type="molecule type" value="Genomic_DNA"/>
</dbReference>
<gene>
    <name evidence="2" type="ORF">Q7C36_016685</name>
</gene>
<dbReference type="Proteomes" id="UP001187315">
    <property type="component" value="Unassembled WGS sequence"/>
</dbReference>
<reference evidence="2" key="1">
    <citation type="submission" date="2023-08" db="EMBL/GenBank/DDBJ databases">
        <title>Pelteobagrus vachellii genome.</title>
        <authorList>
            <person name="Liu H."/>
        </authorList>
    </citation>
    <scope>NUCLEOTIDE SEQUENCE</scope>
    <source>
        <strain evidence="2">PRFRI_2022a</strain>
        <tissue evidence="2">Muscle</tissue>
    </source>
</reference>
<organism evidence="2 3">
    <name type="scientific">Tachysurus vachellii</name>
    <name type="common">Darkbarbel catfish</name>
    <name type="synonym">Pelteobagrus vachellii</name>
    <dbReference type="NCBI Taxonomy" id="175792"/>
    <lineage>
        <taxon>Eukaryota</taxon>
        <taxon>Metazoa</taxon>
        <taxon>Chordata</taxon>
        <taxon>Craniata</taxon>
        <taxon>Vertebrata</taxon>
        <taxon>Euteleostomi</taxon>
        <taxon>Actinopterygii</taxon>
        <taxon>Neopterygii</taxon>
        <taxon>Teleostei</taxon>
        <taxon>Ostariophysi</taxon>
        <taxon>Siluriformes</taxon>
        <taxon>Bagridae</taxon>
        <taxon>Tachysurus</taxon>
    </lineage>
</organism>
<evidence type="ECO:0000313" key="3">
    <source>
        <dbReference type="Proteomes" id="UP001187315"/>
    </source>
</evidence>
<feature type="transmembrane region" description="Helical" evidence="1">
    <location>
        <begin position="88"/>
        <end position="114"/>
    </location>
</feature>
<proteinExistence type="predicted"/>
<evidence type="ECO:0000256" key="1">
    <source>
        <dbReference type="SAM" id="Phobius"/>
    </source>
</evidence>
<sequence length="200" mass="22354">MWLWRNRKFTARKDRKTFSSKSCNIQGLCLLSFGHLFSMALSLWITIISICCMYSEVTSTVVGDTSVSADTVNGTTEPTNTGLTSTQITYISICIPLAVVLLAAIITIVLVFIYRRKRGRGCLHQESIFYGNAGNVSMEVDHNVYKPKEKEKDNYGSKPPLTTKEEPIYINVQGKCSVEPNVAGDRTENIYCNVGYDTQQ</sequence>
<name>A0AA88SH48_TACVA</name>